<dbReference type="AlphaFoldDB" id="A0AAW4VSV0"/>
<evidence type="ECO:0000256" key="1">
    <source>
        <dbReference type="SAM" id="Phobius"/>
    </source>
</evidence>
<keyword evidence="1" id="KW-0472">Membrane</keyword>
<reference evidence="2" key="1">
    <citation type="submission" date="2021-10" db="EMBL/GenBank/DDBJ databases">
        <title>Collection of gut derived symbiotic bacterial strains cultured from healthy donors.</title>
        <authorList>
            <person name="Lin H."/>
            <person name="Littmann E."/>
            <person name="Kohout C."/>
            <person name="Pamer E.G."/>
        </authorList>
    </citation>
    <scope>NUCLEOTIDE SEQUENCE</scope>
    <source>
        <strain evidence="2">DFI.4.48</strain>
    </source>
</reference>
<gene>
    <name evidence="2" type="ORF">LJD69_05420</name>
</gene>
<feature type="transmembrane region" description="Helical" evidence="1">
    <location>
        <begin position="30"/>
        <end position="52"/>
    </location>
</feature>
<dbReference type="RefSeq" id="WP_227279446.1">
    <property type="nucleotide sequence ID" value="NZ_JAJDKR010000010.1"/>
</dbReference>
<sequence length="82" mass="9351">MIQVFTVVGQVALASILEIYHGYGFDSRFIPNYLMTYCCNFISALSVQLFIIGSSARYLFRVLFSTVNGDEEKEFLEEGFTE</sequence>
<organism evidence="2 3">
    <name type="scientific">Faecalibacillus faecis</name>
    <dbReference type="NCBI Taxonomy" id="1982628"/>
    <lineage>
        <taxon>Bacteria</taxon>
        <taxon>Bacillati</taxon>
        <taxon>Bacillota</taxon>
        <taxon>Erysipelotrichia</taxon>
        <taxon>Erysipelotrichales</taxon>
        <taxon>Coprobacillaceae</taxon>
        <taxon>Faecalibacillus</taxon>
    </lineage>
</organism>
<protein>
    <submittedName>
        <fullName evidence="2">Uncharacterized protein</fullName>
    </submittedName>
</protein>
<dbReference type="Proteomes" id="UP001198439">
    <property type="component" value="Unassembled WGS sequence"/>
</dbReference>
<comment type="caution">
    <text evidence="2">The sequence shown here is derived from an EMBL/GenBank/DDBJ whole genome shotgun (WGS) entry which is preliminary data.</text>
</comment>
<accession>A0AAW4VSV0</accession>
<keyword evidence="1" id="KW-1133">Transmembrane helix</keyword>
<proteinExistence type="predicted"/>
<dbReference type="EMBL" id="JAJDKZ010000011">
    <property type="protein sequence ID" value="MCB8610026.1"/>
    <property type="molecule type" value="Genomic_DNA"/>
</dbReference>
<evidence type="ECO:0000313" key="3">
    <source>
        <dbReference type="Proteomes" id="UP001198439"/>
    </source>
</evidence>
<keyword evidence="1" id="KW-0812">Transmembrane</keyword>
<name>A0AAW4VSV0_9FIRM</name>
<evidence type="ECO:0000313" key="2">
    <source>
        <dbReference type="EMBL" id="MCB8610026.1"/>
    </source>
</evidence>